<feature type="transmembrane region" description="Helical" evidence="11">
    <location>
        <begin position="711"/>
        <end position="732"/>
    </location>
</feature>
<comment type="similarity">
    <text evidence="9">Belongs to the TRAFAC class dynamin-like GTPase superfamily. GB1/RHD3 GTPase family.</text>
</comment>
<evidence type="ECO:0000256" key="10">
    <source>
        <dbReference type="SAM" id="MobiDB-lite"/>
    </source>
</evidence>
<evidence type="ECO:0000256" key="4">
    <source>
        <dbReference type="ARBA" id="ARBA00022801"/>
    </source>
</evidence>
<evidence type="ECO:0000256" key="5">
    <source>
        <dbReference type="ARBA" id="ARBA00022824"/>
    </source>
</evidence>
<proteinExistence type="inferred from homology"/>
<keyword evidence="7" id="KW-0342">GTP-binding</keyword>
<dbReference type="VEuPathDB" id="TriTrypDB:TvY486_1013980"/>
<evidence type="ECO:0000256" key="11">
    <source>
        <dbReference type="SAM" id="Phobius"/>
    </source>
</evidence>
<comment type="subcellular location">
    <subcellularLocation>
        <location evidence="1">Endoplasmic reticulum membrane</location>
        <topology evidence="1">Multi-pass membrane protein</topology>
    </subcellularLocation>
</comment>
<reference evidence="13" key="1">
    <citation type="journal article" date="2012" name="Proc. Natl. Acad. Sci. U.S.A.">
        <title>Antigenic diversity is generated by distinct evolutionary mechanisms in African trypanosome species.</title>
        <authorList>
            <person name="Jackson A.P."/>
            <person name="Berry A."/>
            <person name="Aslett M."/>
            <person name="Allison H.C."/>
            <person name="Burton P."/>
            <person name="Vavrova-Anderson J."/>
            <person name="Brown R."/>
            <person name="Browne H."/>
            <person name="Corton N."/>
            <person name="Hauser H."/>
            <person name="Gamble J."/>
            <person name="Gilderthorp R."/>
            <person name="Marcello L."/>
            <person name="McQuillan J."/>
            <person name="Otto T.D."/>
            <person name="Quail M.A."/>
            <person name="Sanders M.J."/>
            <person name="van Tonder A."/>
            <person name="Ginger M.L."/>
            <person name="Field M.C."/>
            <person name="Barry J.D."/>
            <person name="Hertz-Fowler C."/>
            <person name="Berriman M."/>
        </authorList>
    </citation>
    <scope>NUCLEOTIDE SEQUENCE</scope>
    <source>
        <strain evidence="13">Y486</strain>
    </source>
</reference>
<dbReference type="InterPro" id="IPR027417">
    <property type="entry name" value="P-loop_NTPase"/>
</dbReference>
<keyword evidence="3" id="KW-0547">Nucleotide-binding</keyword>
<dbReference type="Pfam" id="PF05879">
    <property type="entry name" value="RHD3_GTPase"/>
    <property type="match status" value="1"/>
</dbReference>
<feature type="region of interest" description="Disordered" evidence="10">
    <location>
        <begin position="775"/>
        <end position="818"/>
    </location>
</feature>
<evidence type="ECO:0000256" key="9">
    <source>
        <dbReference type="PROSITE-ProRule" id="PRU01052"/>
    </source>
</evidence>
<name>G0U4J1_TRYVY</name>
<dbReference type="FunFam" id="3.40.50.300:FF:000727">
    <property type="entry name" value="Protein SEY1 homolog"/>
    <property type="match status" value="1"/>
</dbReference>
<protein>
    <recommendedName>
        <fullName evidence="12">GB1/RHD3-type G domain-containing protein</fullName>
    </recommendedName>
</protein>
<feature type="domain" description="GB1/RHD3-type G" evidence="12">
    <location>
        <begin position="48"/>
        <end position="298"/>
    </location>
</feature>
<evidence type="ECO:0000259" key="12">
    <source>
        <dbReference type="PROSITE" id="PS51715"/>
    </source>
</evidence>
<dbReference type="InterPro" id="IPR008803">
    <property type="entry name" value="RHD3/Sey1"/>
</dbReference>
<dbReference type="GO" id="GO:0005525">
    <property type="term" value="F:GTP binding"/>
    <property type="evidence" value="ECO:0007669"/>
    <property type="project" value="UniProtKB-KW"/>
</dbReference>
<evidence type="ECO:0000313" key="13">
    <source>
        <dbReference type="EMBL" id="CCC52355.1"/>
    </source>
</evidence>
<dbReference type="InterPro" id="IPR046758">
    <property type="entry name" value="Sey1/RHD3-like_3HB"/>
</dbReference>
<dbReference type="GO" id="GO:0005789">
    <property type="term" value="C:endoplasmic reticulum membrane"/>
    <property type="evidence" value="ECO:0007669"/>
    <property type="project" value="UniProtKB-SubCell"/>
</dbReference>
<evidence type="ECO:0000256" key="1">
    <source>
        <dbReference type="ARBA" id="ARBA00004477"/>
    </source>
</evidence>
<dbReference type="EMBL" id="HE573026">
    <property type="protein sequence ID" value="CCC52355.1"/>
    <property type="molecule type" value="Genomic_DNA"/>
</dbReference>
<evidence type="ECO:0000256" key="2">
    <source>
        <dbReference type="ARBA" id="ARBA00022692"/>
    </source>
</evidence>
<dbReference type="InterPro" id="IPR030386">
    <property type="entry name" value="G_GB1_RHD3_dom"/>
</dbReference>
<gene>
    <name evidence="13" type="ORF">TVY486_1013980</name>
</gene>
<dbReference type="GO" id="GO:0003924">
    <property type="term" value="F:GTPase activity"/>
    <property type="evidence" value="ECO:0007669"/>
    <property type="project" value="TreeGrafter"/>
</dbReference>
<dbReference type="SUPFAM" id="SSF52540">
    <property type="entry name" value="P-loop containing nucleoside triphosphate hydrolases"/>
    <property type="match status" value="1"/>
</dbReference>
<evidence type="ECO:0000256" key="7">
    <source>
        <dbReference type="ARBA" id="ARBA00023134"/>
    </source>
</evidence>
<dbReference type="PANTHER" id="PTHR45923:SF2">
    <property type="entry name" value="PROTEIN SEY1"/>
    <property type="match status" value="1"/>
</dbReference>
<dbReference type="PROSITE" id="PS51715">
    <property type="entry name" value="G_GB1_RHD3"/>
    <property type="match status" value="1"/>
</dbReference>
<dbReference type="Pfam" id="PF20428">
    <property type="entry name" value="Sey1_3HB"/>
    <property type="match status" value="1"/>
</dbReference>
<evidence type="ECO:0000256" key="8">
    <source>
        <dbReference type="ARBA" id="ARBA00023136"/>
    </source>
</evidence>
<evidence type="ECO:0000256" key="6">
    <source>
        <dbReference type="ARBA" id="ARBA00022989"/>
    </source>
</evidence>
<sequence length="818" mass="90971">MSTLTEDLHGGVQLIDGDGNLLAEERIQSFLESSVNEGQTGNVLQRTGVNYHVVGVFGGQSSGKSTLLNHLFHTKFQTMDEKERCGQTTKGVFMTRATLKTRQSDSTGQEGVDPFEGDGRAVGCHAIGMESPLFVVDFEGTDGIERGENQNFERQLSLFALSVADVLIINMWAVDVGRFNAANMSLLRTVFEVNLQLFSRADYVAEEKPTLLVVLRDFTDDDATPHFKTVRESLDKIWSNIQKPEAFAETYIDALFELRYHCLPHYKLQRAEFNKATQEFREWFTSPGNKNFLFRSPSTFRGVPLDGVASYISSCWDVIRSSRDLDIPSQRDMLARHRCIDTRRSVMQTTVVEEAAAALERELLAAETEVLEQYAQSIGSVVVASLDGAVGRAVDDCVQRLLNEAHLLPLIDPKKRVAVGSDVTPRWDDAPSALAPVHESDGPVINNVKCAALVLLFWNNLCSTLQAVLDTLYELSPEGERRLAHHCGRFATSLEGDGALREGVAQAVTNAIYHKVFNRFSSMAENAAETIHRAFEHVLTRKADGAVRFYRTADGLLSADPQARQAALVLLDCLVYFRMSLTDAGRTSKACECSARVFDQLLCKRRKLNVCRSKMEDLFFLRLSGTSMTPHYPLDVPVVKGGASLTSSDSGNAVIAKRVLLSEQAVQRAFDMFVQKCEFTVQSQLRNIESSKRSLPPWVLPVMLFLGMNELYYVLTSPLLLLCFLTTILLFFKQYVVSQWEAFQETGPVWIVMPLRSILENAMRLVETFMPTDSVGEMGQQKRPQDPMAPPGASADSVESSDTNAPAPTARRAHRASE</sequence>
<dbReference type="CDD" id="cd01851">
    <property type="entry name" value="GBP"/>
    <property type="match status" value="1"/>
</dbReference>
<keyword evidence="5" id="KW-0256">Endoplasmic reticulum</keyword>
<evidence type="ECO:0000256" key="3">
    <source>
        <dbReference type="ARBA" id="ARBA00022741"/>
    </source>
</evidence>
<dbReference type="Gene3D" id="3.40.50.300">
    <property type="entry name" value="P-loop containing nucleotide triphosphate hydrolases"/>
    <property type="match status" value="1"/>
</dbReference>
<dbReference type="AlphaFoldDB" id="G0U4J1"/>
<accession>G0U4J1</accession>
<dbReference type="PANTHER" id="PTHR45923">
    <property type="entry name" value="PROTEIN SEY1"/>
    <property type="match status" value="1"/>
</dbReference>
<dbReference type="GO" id="GO:0016320">
    <property type="term" value="P:endoplasmic reticulum membrane fusion"/>
    <property type="evidence" value="ECO:0007669"/>
    <property type="project" value="TreeGrafter"/>
</dbReference>
<keyword evidence="6 11" id="KW-1133">Transmembrane helix</keyword>
<keyword evidence="4" id="KW-0378">Hydrolase</keyword>
<organism evidence="13">
    <name type="scientific">Trypanosoma vivax (strain Y486)</name>
    <dbReference type="NCBI Taxonomy" id="1055687"/>
    <lineage>
        <taxon>Eukaryota</taxon>
        <taxon>Discoba</taxon>
        <taxon>Euglenozoa</taxon>
        <taxon>Kinetoplastea</taxon>
        <taxon>Metakinetoplastina</taxon>
        <taxon>Trypanosomatida</taxon>
        <taxon>Trypanosomatidae</taxon>
        <taxon>Trypanosoma</taxon>
        <taxon>Duttonella</taxon>
    </lineage>
</organism>
<keyword evidence="8 11" id="KW-0472">Membrane</keyword>
<keyword evidence="2 11" id="KW-0812">Transmembrane</keyword>